<evidence type="ECO:0000313" key="2">
    <source>
        <dbReference type="EMBL" id="MDI3321850.1"/>
    </source>
</evidence>
<sequence>MKPLIILITTFILSFLAILILTGKYNFPLAGRIAMCVMLISTGIAHFVYTNGMIMMLPKFIPLRKPLVHLTGIMEIVAAITLLIPSWQFVTAIFLIAFFIVLLPANIYAAYNHINYEKATYDGDGLNYLWFRVPLQILFIVWIYLSAIRF</sequence>
<keyword evidence="1" id="KW-0472">Membrane</keyword>
<evidence type="ECO:0000256" key="1">
    <source>
        <dbReference type="SAM" id="Phobius"/>
    </source>
</evidence>
<feature type="transmembrane region" description="Helical" evidence="1">
    <location>
        <begin position="89"/>
        <end position="109"/>
    </location>
</feature>
<evidence type="ECO:0008006" key="4">
    <source>
        <dbReference type="Google" id="ProtNLM"/>
    </source>
</evidence>
<accession>A0ABT6RH16</accession>
<gene>
    <name evidence="2" type="ORF">QJ048_18780</name>
</gene>
<proteinExistence type="predicted"/>
<organism evidence="2 3">
    <name type="scientific">Pinibacter soli</name>
    <dbReference type="NCBI Taxonomy" id="3044211"/>
    <lineage>
        <taxon>Bacteria</taxon>
        <taxon>Pseudomonadati</taxon>
        <taxon>Bacteroidota</taxon>
        <taxon>Chitinophagia</taxon>
        <taxon>Chitinophagales</taxon>
        <taxon>Chitinophagaceae</taxon>
        <taxon>Pinibacter</taxon>
    </lineage>
</organism>
<feature type="transmembrane region" description="Helical" evidence="1">
    <location>
        <begin position="129"/>
        <end position="148"/>
    </location>
</feature>
<keyword evidence="1" id="KW-0812">Transmembrane</keyword>
<dbReference type="Proteomes" id="UP001226434">
    <property type="component" value="Unassembled WGS sequence"/>
</dbReference>
<comment type="caution">
    <text evidence="2">The sequence shown here is derived from an EMBL/GenBank/DDBJ whole genome shotgun (WGS) entry which is preliminary data.</text>
</comment>
<dbReference type="EMBL" id="JASBRG010000007">
    <property type="protein sequence ID" value="MDI3321850.1"/>
    <property type="molecule type" value="Genomic_DNA"/>
</dbReference>
<reference evidence="2 3" key="1">
    <citation type="submission" date="2023-05" db="EMBL/GenBank/DDBJ databases">
        <title>Genome sequence of Pinibacter sp. MAH-24.</title>
        <authorList>
            <person name="Huq M.A."/>
        </authorList>
    </citation>
    <scope>NUCLEOTIDE SEQUENCE [LARGE SCALE GENOMIC DNA]</scope>
    <source>
        <strain evidence="2 3">MAH-24</strain>
    </source>
</reference>
<keyword evidence="1" id="KW-1133">Transmembrane helix</keyword>
<keyword evidence="3" id="KW-1185">Reference proteome</keyword>
<dbReference type="RefSeq" id="WP_282335957.1">
    <property type="nucleotide sequence ID" value="NZ_JASBRG010000007.1"/>
</dbReference>
<feature type="transmembrane region" description="Helical" evidence="1">
    <location>
        <begin position="6"/>
        <end position="22"/>
    </location>
</feature>
<feature type="transmembrane region" description="Helical" evidence="1">
    <location>
        <begin position="29"/>
        <end position="47"/>
    </location>
</feature>
<protein>
    <recommendedName>
        <fullName evidence="4">DoxX family protein</fullName>
    </recommendedName>
</protein>
<name>A0ABT6RH16_9BACT</name>
<feature type="transmembrane region" description="Helical" evidence="1">
    <location>
        <begin position="67"/>
        <end position="84"/>
    </location>
</feature>
<evidence type="ECO:0000313" key="3">
    <source>
        <dbReference type="Proteomes" id="UP001226434"/>
    </source>
</evidence>
<dbReference type="PANTHER" id="PTHR36974">
    <property type="entry name" value="MEMBRANE PROTEIN-RELATED"/>
    <property type="match status" value="1"/>
</dbReference>
<dbReference type="PANTHER" id="PTHR36974:SF1">
    <property type="entry name" value="DOXX FAMILY MEMBRANE PROTEIN"/>
    <property type="match status" value="1"/>
</dbReference>